<dbReference type="Proteomes" id="UP000501793">
    <property type="component" value="Chromosome"/>
</dbReference>
<name>A0ACA8ZEC2_9BACL</name>
<gene>
    <name evidence="1" type="ORF">FAVT5_3315</name>
</gene>
<keyword evidence="2" id="KW-1185">Reference proteome</keyword>
<accession>A0ACA8ZEC2</accession>
<evidence type="ECO:0000313" key="1">
    <source>
        <dbReference type="EMBL" id="CAB3395294.1"/>
    </source>
</evidence>
<dbReference type="EMBL" id="LR792684">
    <property type="protein sequence ID" value="CAB3395294.1"/>
    <property type="molecule type" value="Genomic_DNA"/>
</dbReference>
<sequence length="112" mass="12607">MQRFVKIGLIQAHHDVDGHEPVEVHKVAAVEKHIGLIREAAAKGAQIVCLQELFYGPYFCTEQNPKWYAAAEPVPDGPTVSRMRDLAKELGIVLIVPLYEMEMPGCITIRRR</sequence>
<proteinExistence type="predicted"/>
<organism evidence="1 2">
    <name type="scientific">Kyrpidia spormannii</name>
    <dbReference type="NCBI Taxonomy" id="2055160"/>
    <lineage>
        <taxon>Bacteria</taxon>
        <taxon>Bacillati</taxon>
        <taxon>Bacillota</taxon>
        <taxon>Bacilli</taxon>
        <taxon>Bacillales</taxon>
        <taxon>Alicyclobacillaceae</taxon>
        <taxon>Kyrpidia</taxon>
    </lineage>
</organism>
<protein>
    <submittedName>
        <fullName evidence="1">Beta-ureidopropionase</fullName>
    </submittedName>
</protein>
<reference evidence="1" key="1">
    <citation type="submission" date="2020-04" db="EMBL/GenBank/DDBJ databases">
        <authorList>
            <person name="Hogendoorn C."/>
        </authorList>
    </citation>
    <scope>NUCLEOTIDE SEQUENCE</scope>
    <source>
        <strain evidence="1">FAVT5</strain>
    </source>
</reference>
<evidence type="ECO:0000313" key="2">
    <source>
        <dbReference type="Proteomes" id="UP000501793"/>
    </source>
</evidence>